<dbReference type="OrthoDB" id="7308154at2"/>
<name>A0A0W7WN60_9RHOB</name>
<proteinExistence type="predicted"/>
<protein>
    <recommendedName>
        <fullName evidence="5">AAA+ family ATPase</fullName>
    </recommendedName>
</protein>
<comment type="caution">
    <text evidence="3">The sequence shown here is derived from an EMBL/GenBank/DDBJ whole genome shotgun (WGS) entry which is preliminary data.</text>
</comment>
<sequence>MRQIAAPFLALSLLAAPVQAQEEGNGLTLMEEGARLFLRGLMDETDEAIGGLQDMAREIEPFLNEFAQEMGPALRDLADKVEDWSAYHPPEMLPNGDIILRRKVEEGGEDTPEANPDGTTDL</sequence>
<organism evidence="3 4">
    <name type="scientific">Pseudoponticoccus marisrubri</name>
    <dbReference type="NCBI Taxonomy" id="1685382"/>
    <lineage>
        <taxon>Bacteria</taxon>
        <taxon>Pseudomonadati</taxon>
        <taxon>Pseudomonadota</taxon>
        <taxon>Alphaproteobacteria</taxon>
        <taxon>Rhodobacterales</taxon>
        <taxon>Roseobacteraceae</taxon>
        <taxon>Pseudoponticoccus</taxon>
    </lineage>
</organism>
<evidence type="ECO:0008006" key="5">
    <source>
        <dbReference type="Google" id="ProtNLM"/>
    </source>
</evidence>
<keyword evidence="4" id="KW-1185">Reference proteome</keyword>
<dbReference type="Proteomes" id="UP000054396">
    <property type="component" value="Unassembled WGS sequence"/>
</dbReference>
<feature type="region of interest" description="Disordered" evidence="1">
    <location>
        <begin position="102"/>
        <end position="122"/>
    </location>
</feature>
<dbReference type="EMBL" id="LPXO01000002">
    <property type="protein sequence ID" value="KUF12025.1"/>
    <property type="molecule type" value="Genomic_DNA"/>
</dbReference>
<evidence type="ECO:0000313" key="4">
    <source>
        <dbReference type="Proteomes" id="UP000054396"/>
    </source>
</evidence>
<evidence type="ECO:0000256" key="1">
    <source>
        <dbReference type="SAM" id="MobiDB-lite"/>
    </source>
</evidence>
<evidence type="ECO:0000256" key="2">
    <source>
        <dbReference type="SAM" id="SignalP"/>
    </source>
</evidence>
<keyword evidence="2" id="KW-0732">Signal</keyword>
<accession>A0A0W7WN60</accession>
<feature type="signal peptide" evidence="2">
    <location>
        <begin position="1"/>
        <end position="20"/>
    </location>
</feature>
<dbReference type="RefSeq" id="WP_058861143.1">
    <property type="nucleotide sequence ID" value="NZ_LPXO01000002.1"/>
</dbReference>
<dbReference type="AlphaFoldDB" id="A0A0W7WN60"/>
<feature type="chain" id="PRO_5006936472" description="AAA+ family ATPase" evidence="2">
    <location>
        <begin position="21"/>
        <end position="122"/>
    </location>
</feature>
<reference evidence="3 4" key="1">
    <citation type="submission" date="2015-12" db="EMBL/GenBank/DDBJ databases">
        <authorList>
            <person name="Shamseldin A."/>
            <person name="Moawad H."/>
            <person name="Abd El-Rahim W.M."/>
            <person name="Sadowsky M.J."/>
        </authorList>
    </citation>
    <scope>NUCLEOTIDE SEQUENCE [LARGE SCALE GENOMIC DNA]</scope>
    <source>
        <strain evidence="3 4">SJ5A-1</strain>
    </source>
</reference>
<dbReference type="STRING" id="1685382.AVJ23_05475"/>
<gene>
    <name evidence="3" type="ORF">AVJ23_05475</name>
</gene>
<evidence type="ECO:0000313" key="3">
    <source>
        <dbReference type="EMBL" id="KUF12025.1"/>
    </source>
</evidence>